<keyword evidence="4" id="KW-1185">Reference proteome</keyword>
<sequence length="244" mass="27034">MRLQGDHPRLQPSCAHIQGFAFLGEHEKSLDKTVIRGHPRFVPNLLEAGTREMIQRLYNWTMSLAEHPNALWALALVSFVESSFFPIPPDVLMIPMIIARPNRAWLIATVALVASVLGGLLGYAIGAFAFEQIGQPILESLGKGDAVAEFNTRFNDFGFWAVLGAGITPFPFKVITIMSGWTGMPLGVFIATSIIARAIRFYLVAGLLWKFGSPIRDFIEKRLGLVTTIFLVLLFGGFLLVRYL</sequence>
<evidence type="ECO:0000259" key="2">
    <source>
        <dbReference type="Pfam" id="PF09335"/>
    </source>
</evidence>
<protein>
    <submittedName>
        <fullName evidence="3">SNARE associated Golgi protein</fullName>
    </submittedName>
</protein>
<dbReference type="STRING" id="1715693.PH7735_01894"/>
<feature type="transmembrane region" description="Helical" evidence="1">
    <location>
        <begin position="157"/>
        <end position="176"/>
    </location>
</feature>
<dbReference type="AlphaFoldDB" id="A0A0N7M977"/>
<dbReference type="Pfam" id="PF09335">
    <property type="entry name" value="VTT_dom"/>
    <property type="match status" value="1"/>
</dbReference>
<dbReference type="GO" id="GO:0005886">
    <property type="term" value="C:plasma membrane"/>
    <property type="evidence" value="ECO:0007669"/>
    <property type="project" value="TreeGrafter"/>
</dbReference>
<accession>A0A0N7M977</accession>
<evidence type="ECO:0000313" key="3">
    <source>
        <dbReference type="EMBL" id="CUJ95622.1"/>
    </source>
</evidence>
<dbReference type="EMBL" id="CYTW01000001">
    <property type="protein sequence ID" value="CUJ95622.1"/>
    <property type="molecule type" value="Genomic_DNA"/>
</dbReference>
<evidence type="ECO:0000256" key="1">
    <source>
        <dbReference type="SAM" id="Phobius"/>
    </source>
</evidence>
<feature type="transmembrane region" description="Helical" evidence="1">
    <location>
        <begin position="188"/>
        <end position="211"/>
    </location>
</feature>
<organism evidence="3 4">
    <name type="scientific">Shimia thalassica</name>
    <dbReference type="NCBI Taxonomy" id="1715693"/>
    <lineage>
        <taxon>Bacteria</taxon>
        <taxon>Pseudomonadati</taxon>
        <taxon>Pseudomonadota</taxon>
        <taxon>Alphaproteobacteria</taxon>
        <taxon>Rhodobacterales</taxon>
        <taxon>Roseobacteraceae</taxon>
    </lineage>
</organism>
<name>A0A0N7M977_9RHOB</name>
<dbReference type="InterPro" id="IPR032816">
    <property type="entry name" value="VTT_dom"/>
</dbReference>
<feature type="transmembrane region" description="Helical" evidence="1">
    <location>
        <begin position="104"/>
        <end position="130"/>
    </location>
</feature>
<dbReference type="PANTHER" id="PTHR42709">
    <property type="entry name" value="ALKALINE PHOSPHATASE LIKE PROTEIN"/>
    <property type="match status" value="1"/>
</dbReference>
<feature type="transmembrane region" description="Helical" evidence="1">
    <location>
        <begin position="223"/>
        <end position="241"/>
    </location>
</feature>
<dbReference type="Proteomes" id="UP000051870">
    <property type="component" value="Unassembled WGS sequence"/>
</dbReference>
<gene>
    <name evidence="3" type="ORF">PH7735_01894</name>
</gene>
<dbReference type="InterPro" id="IPR051311">
    <property type="entry name" value="DedA_domain"/>
</dbReference>
<keyword evidence="1" id="KW-1133">Transmembrane helix</keyword>
<reference evidence="4" key="1">
    <citation type="submission" date="2015-09" db="EMBL/GenBank/DDBJ databases">
        <authorList>
            <person name="Rodrigo-Torres Lidia"/>
            <person name="Arahal R.David."/>
        </authorList>
    </citation>
    <scope>NUCLEOTIDE SEQUENCE [LARGE SCALE GENOMIC DNA]</scope>
    <source>
        <strain evidence="4">CECT 7735</strain>
    </source>
</reference>
<evidence type="ECO:0000313" key="4">
    <source>
        <dbReference type="Proteomes" id="UP000051870"/>
    </source>
</evidence>
<keyword evidence="1" id="KW-0472">Membrane</keyword>
<dbReference type="PANTHER" id="PTHR42709:SF11">
    <property type="entry name" value="DEDA FAMILY PROTEIN"/>
    <property type="match status" value="1"/>
</dbReference>
<feature type="domain" description="VTT" evidence="2">
    <location>
        <begin position="88"/>
        <end position="207"/>
    </location>
</feature>
<keyword evidence="1" id="KW-0812">Transmembrane</keyword>
<proteinExistence type="predicted"/>